<dbReference type="EMBL" id="PGGK01000014">
    <property type="protein sequence ID" value="TGC07511.1"/>
    <property type="molecule type" value="Genomic_DNA"/>
</dbReference>
<dbReference type="Proteomes" id="UP000297295">
    <property type="component" value="Unassembled WGS sequence"/>
</dbReference>
<gene>
    <name evidence="1" type="ORF">CUN85_11015</name>
</gene>
<dbReference type="PANTHER" id="PTHR30348:SF4">
    <property type="entry name" value="DUF72 DOMAIN-CONTAINING PROTEIN"/>
    <property type="match status" value="1"/>
</dbReference>
<name>A0A4E0PV69_9EURY</name>
<evidence type="ECO:0000313" key="1">
    <source>
        <dbReference type="EMBL" id="TGC07511.1"/>
    </source>
</evidence>
<dbReference type="InterPro" id="IPR036520">
    <property type="entry name" value="UPF0759_sf"/>
</dbReference>
<dbReference type="SUPFAM" id="SSF117396">
    <property type="entry name" value="TM1631-like"/>
    <property type="match status" value="1"/>
</dbReference>
<dbReference type="RefSeq" id="WP_135390359.1">
    <property type="nucleotide sequence ID" value="NZ_PGGK01000014.1"/>
</dbReference>
<dbReference type="PANTHER" id="PTHR30348">
    <property type="entry name" value="UNCHARACTERIZED PROTEIN YECE"/>
    <property type="match status" value="1"/>
</dbReference>
<dbReference type="AlphaFoldDB" id="A0A4E0PV69"/>
<proteinExistence type="predicted"/>
<comment type="caution">
    <text evidence="1">The sequence shown here is derived from an EMBL/GenBank/DDBJ whole genome shotgun (WGS) entry which is preliminary data.</text>
</comment>
<accession>A0A4E0PV69</accession>
<sequence length="240" mass="28747">MHVFVGTSGWYYEWNRAKSLDWFVSNSGLNSVELNSSFYRFPSLHNVKSWARKGKDLRWSVKVNRSVTHNHMFNDEALEIWTRFRELFEPLDEFIDYYLFQAPPRFRNLDRIIEFAQNADMGERFAFEIRNRELLGNDDKCNELAEKVTLVSVDSPDFRNRIFPGKNLYLRMHGREEWYQYDYSEQELNEISAHISKTGPERINVYFNNNHNMLNNARRMLDMVDGAHRHSTVQEHISDY</sequence>
<dbReference type="InterPro" id="IPR002763">
    <property type="entry name" value="DUF72"/>
</dbReference>
<organism evidence="1 2">
    <name type="scientific">Methanolobus halotolerans</name>
    <dbReference type="NCBI Taxonomy" id="2052935"/>
    <lineage>
        <taxon>Archaea</taxon>
        <taxon>Methanobacteriati</taxon>
        <taxon>Methanobacteriota</taxon>
        <taxon>Stenosarchaea group</taxon>
        <taxon>Methanomicrobia</taxon>
        <taxon>Methanosarcinales</taxon>
        <taxon>Methanosarcinaceae</taxon>
        <taxon>Methanolobus</taxon>
    </lineage>
</organism>
<protein>
    <submittedName>
        <fullName evidence="1">DUF72 domain-containing protein</fullName>
    </submittedName>
</protein>
<dbReference type="Gene3D" id="3.20.20.410">
    <property type="entry name" value="Protein of unknown function UPF0759"/>
    <property type="match status" value="1"/>
</dbReference>
<keyword evidence="2" id="KW-1185">Reference proteome</keyword>
<evidence type="ECO:0000313" key="2">
    <source>
        <dbReference type="Proteomes" id="UP000297295"/>
    </source>
</evidence>
<dbReference type="Pfam" id="PF01904">
    <property type="entry name" value="DUF72"/>
    <property type="match status" value="1"/>
</dbReference>
<dbReference type="OrthoDB" id="35747at2157"/>
<reference evidence="1 2" key="1">
    <citation type="submission" date="2017-11" db="EMBL/GenBank/DDBJ databases">
        <title>Isolation and Characterization of Methanogenic Archaea from Saline Meromictic Lake at Siberia.</title>
        <authorList>
            <person name="Shen Y."/>
            <person name="Huang H.-H."/>
            <person name="Lai M.-C."/>
            <person name="Chen S.-C."/>
        </authorList>
    </citation>
    <scope>NUCLEOTIDE SEQUENCE [LARGE SCALE GENOMIC DNA]</scope>
    <source>
        <strain evidence="1 2">SY-01</strain>
    </source>
</reference>